<dbReference type="Gene3D" id="2.40.37.10">
    <property type="entry name" value="Lyase, Ornithine Decarboxylase, Chain A, domain 1"/>
    <property type="match status" value="1"/>
</dbReference>
<dbReference type="GO" id="GO:0030632">
    <property type="term" value="P:D-alanine biosynthetic process"/>
    <property type="evidence" value="ECO:0007669"/>
    <property type="project" value="UniProtKB-UniRule"/>
</dbReference>
<dbReference type="Gene3D" id="3.20.20.10">
    <property type="entry name" value="Alanine racemase"/>
    <property type="match status" value="1"/>
</dbReference>
<dbReference type="HAMAP" id="MF_01201">
    <property type="entry name" value="Ala_racemase"/>
    <property type="match status" value="1"/>
</dbReference>
<dbReference type="CDD" id="cd00430">
    <property type="entry name" value="PLPDE_III_AR"/>
    <property type="match status" value="1"/>
</dbReference>
<comment type="catalytic activity">
    <reaction evidence="4">
        <text>L-alanine = D-alanine</text>
        <dbReference type="Rhea" id="RHEA:20249"/>
        <dbReference type="ChEBI" id="CHEBI:57416"/>
        <dbReference type="ChEBI" id="CHEBI:57972"/>
        <dbReference type="EC" id="5.1.1.1"/>
    </reaction>
</comment>
<dbReference type="SUPFAM" id="SSF50621">
    <property type="entry name" value="Alanine racemase C-terminal domain-like"/>
    <property type="match status" value="1"/>
</dbReference>
<evidence type="ECO:0000256" key="1">
    <source>
        <dbReference type="ARBA" id="ARBA00001933"/>
    </source>
</evidence>
<gene>
    <name evidence="8" type="ORF">SAMN05421847_0688</name>
</gene>
<dbReference type="InterPro" id="IPR011079">
    <property type="entry name" value="Ala_racemase_C"/>
</dbReference>
<protein>
    <recommendedName>
        <fullName evidence="4">Alanine racemase</fullName>
        <ecNumber evidence="4">5.1.1.1</ecNumber>
    </recommendedName>
</protein>
<dbReference type="EC" id="5.1.1.1" evidence="4"/>
<organism evidence="8 9">
    <name type="scientific">Halpernia humi</name>
    <dbReference type="NCBI Taxonomy" id="493375"/>
    <lineage>
        <taxon>Bacteria</taxon>
        <taxon>Pseudomonadati</taxon>
        <taxon>Bacteroidota</taxon>
        <taxon>Flavobacteriia</taxon>
        <taxon>Flavobacteriales</taxon>
        <taxon>Weeksellaceae</taxon>
        <taxon>Chryseobacterium group</taxon>
        <taxon>Halpernia</taxon>
    </lineage>
</organism>
<dbReference type="Pfam" id="PF01168">
    <property type="entry name" value="Ala_racemase_N"/>
    <property type="match status" value="1"/>
</dbReference>
<feature type="active site" description="Proton acceptor; specific for D-alanine" evidence="4">
    <location>
        <position position="36"/>
    </location>
</feature>
<keyword evidence="9" id="KW-1185">Reference proteome</keyword>
<evidence type="ECO:0000256" key="4">
    <source>
        <dbReference type="HAMAP-Rule" id="MF_01201"/>
    </source>
</evidence>
<reference evidence="9" key="1">
    <citation type="submission" date="2016-10" db="EMBL/GenBank/DDBJ databases">
        <authorList>
            <person name="Varghese N."/>
            <person name="Submissions S."/>
        </authorList>
    </citation>
    <scope>NUCLEOTIDE SEQUENCE [LARGE SCALE GENOMIC DNA]</scope>
    <source>
        <strain evidence="9">DSM 21580</strain>
    </source>
</reference>
<accession>A0A1H5U8M5</accession>
<dbReference type="GO" id="GO:0030170">
    <property type="term" value="F:pyridoxal phosphate binding"/>
    <property type="evidence" value="ECO:0007669"/>
    <property type="project" value="UniProtKB-UniRule"/>
</dbReference>
<dbReference type="NCBIfam" id="TIGR00492">
    <property type="entry name" value="alr"/>
    <property type="match status" value="1"/>
</dbReference>
<dbReference type="EMBL" id="FNUS01000001">
    <property type="protein sequence ID" value="SEF70778.1"/>
    <property type="molecule type" value="Genomic_DNA"/>
</dbReference>
<comment type="similarity">
    <text evidence="4">Belongs to the alanine racemase family.</text>
</comment>
<feature type="binding site" evidence="4 6">
    <location>
        <position position="136"/>
    </location>
    <ligand>
        <name>substrate</name>
    </ligand>
</feature>
<feature type="binding site" evidence="4 6">
    <location>
        <position position="324"/>
    </location>
    <ligand>
        <name>substrate</name>
    </ligand>
</feature>
<dbReference type="InterPro" id="IPR009006">
    <property type="entry name" value="Ala_racemase/Decarboxylase_C"/>
</dbReference>
<dbReference type="GO" id="GO:0008784">
    <property type="term" value="F:alanine racemase activity"/>
    <property type="evidence" value="ECO:0007669"/>
    <property type="project" value="UniProtKB-UniRule"/>
</dbReference>
<evidence type="ECO:0000256" key="2">
    <source>
        <dbReference type="ARBA" id="ARBA00022898"/>
    </source>
</evidence>
<evidence type="ECO:0000313" key="8">
    <source>
        <dbReference type="EMBL" id="SEF70778.1"/>
    </source>
</evidence>
<name>A0A1H5U8M5_9FLAO</name>
<keyword evidence="2 4" id="KW-0663">Pyridoxal phosphate</keyword>
<evidence type="ECO:0000256" key="6">
    <source>
        <dbReference type="PIRSR" id="PIRSR600821-52"/>
    </source>
</evidence>
<dbReference type="SUPFAM" id="SSF51419">
    <property type="entry name" value="PLP-binding barrel"/>
    <property type="match status" value="1"/>
</dbReference>
<dbReference type="OrthoDB" id="9801978at2"/>
<dbReference type="SMART" id="SM01005">
    <property type="entry name" value="Ala_racemase_C"/>
    <property type="match status" value="1"/>
</dbReference>
<evidence type="ECO:0000256" key="3">
    <source>
        <dbReference type="ARBA" id="ARBA00023235"/>
    </source>
</evidence>
<dbReference type="RefSeq" id="WP_103912690.1">
    <property type="nucleotide sequence ID" value="NZ_FNUS01000001.1"/>
</dbReference>
<comment type="pathway">
    <text evidence="4">Amino-acid biosynthesis; D-alanine biosynthesis; D-alanine from L-alanine: step 1/1.</text>
</comment>
<dbReference type="InterPro" id="IPR001608">
    <property type="entry name" value="Ala_racemase_N"/>
</dbReference>
<feature type="modified residue" description="N6-(pyridoxal phosphate)lysine" evidence="4 5">
    <location>
        <position position="36"/>
    </location>
</feature>
<feature type="domain" description="Alanine racemase C-terminal" evidence="7">
    <location>
        <begin position="255"/>
        <end position="383"/>
    </location>
</feature>
<dbReference type="PANTHER" id="PTHR30511:SF0">
    <property type="entry name" value="ALANINE RACEMASE, CATABOLIC-RELATED"/>
    <property type="match status" value="1"/>
</dbReference>
<dbReference type="AlphaFoldDB" id="A0A1H5U8M5"/>
<dbReference type="UniPathway" id="UPA00042">
    <property type="reaction ID" value="UER00497"/>
</dbReference>
<dbReference type="InterPro" id="IPR000821">
    <property type="entry name" value="Ala_racemase"/>
</dbReference>
<dbReference type="Proteomes" id="UP000236738">
    <property type="component" value="Unassembled WGS sequence"/>
</dbReference>
<proteinExistence type="inferred from homology"/>
<evidence type="ECO:0000313" key="9">
    <source>
        <dbReference type="Proteomes" id="UP000236738"/>
    </source>
</evidence>
<evidence type="ECO:0000259" key="7">
    <source>
        <dbReference type="SMART" id="SM01005"/>
    </source>
</evidence>
<dbReference type="InterPro" id="IPR029066">
    <property type="entry name" value="PLP-binding_barrel"/>
</dbReference>
<comment type="function">
    <text evidence="4">Catalyzes the interconversion of L-alanine and D-alanine. May also act on other amino acids.</text>
</comment>
<keyword evidence="3 4" id="KW-0413">Isomerase</keyword>
<dbReference type="PRINTS" id="PR00992">
    <property type="entry name" value="ALARACEMASE"/>
</dbReference>
<feature type="active site" description="Proton acceptor; specific for L-alanine" evidence="4">
    <location>
        <position position="276"/>
    </location>
</feature>
<sequence>MHNNSHLELDSNAFKTNINFLRHHFKKNVLISSVVKGNAYGHSIENFVEIALAENVNHFSVFDSHEARRVKSVVQDKATIMIMGWLENEKDLKWIIENNIEFYVFEKQRLISAVATAKKIGKKAIVHIEIETGMNRTGFNNSELKWVQNFLKKNTEYLVFKGLCTHLAGAESIANFVRIKKQIEVYNSIYDKFCKLNLKPIQKHAACSAGAMMYPETQMDMVRIGIMQYGFWPSAEVLVNYYNTKKKNSDPLRRIISWKSEVMSVKKVKRGEFVGYGTSFMADDNMKIALVPVGYAHGYSRSLSNVGRVLINGERCVVIGTINMNMMMVEVTVLPHVKRGDEIVLIGNQEDKTLSVSSFSDYSNLLNYELLTRISPDIPRIILK</sequence>
<dbReference type="PANTHER" id="PTHR30511">
    <property type="entry name" value="ALANINE RACEMASE"/>
    <property type="match status" value="1"/>
</dbReference>
<dbReference type="GO" id="GO:0005829">
    <property type="term" value="C:cytosol"/>
    <property type="evidence" value="ECO:0007669"/>
    <property type="project" value="TreeGrafter"/>
</dbReference>
<comment type="cofactor">
    <cofactor evidence="1 4 5">
        <name>pyridoxal 5'-phosphate</name>
        <dbReference type="ChEBI" id="CHEBI:597326"/>
    </cofactor>
</comment>
<dbReference type="Pfam" id="PF00842">
    <property type="entry name" value="Ala_racemase_C"/>
    <property type="match status" value="1"/>
</dbReference>
<evidence type="ECO:0000256" key="5">
    <source>
        <dbReference type="PIRSR" id="PIRSR600821-50"/>
    </source>
</evidence>